<keyword evidence="1" id="KW-0175">Coiled coil</keyword>
<gene>
    <name evidence="3" type="ORF">PAT3040_00711</name>
</gene>
<evidence type="ECO:0000313" key="4">
    <source>
        <dbReference type="Proteomes" id="UP000245202"/>
    </source>
</evidence>
<feature type="coiled-coil region" evidence="1">
    <location>
        <begin position="21"/>
        <end position="48"/>
    </location>
</feature>
<feature type="region of interest" description="Disordered" evidence="2">
    <location>
        <begin position="48"/>
        <end position="67"/>
    </location>
</feature>
<dbReference type="EMBL" id="BDQX01000036">
    <property type="protein sequence ID" value="GBG06198.1"/>
    <property type="molecule type" value="Genomic_DNA"/>
</dbReference>
<comment type="caution">
    <text evidence="3">The sequence shown here is derived from an EMBL/GenBank/DDBJ whole genome shotgun (WGS) entry which is preliminary data.</text>
</comment>
<dbReference type="Proteomes" id="UP000245202">
    <property type="component" value="Unassembled WGS sequence"/>
</dbReference>
<evidence type="ECO:0000313" key="3">
    <source>
        <dbReference type="EMBL" id="GBG06198.1"/>
    </source>
</evidence>
<organism evidence="3 4">
    <name type="scientific">Paenibacillus agaridevorans</name>
    <dbReference type="NCBI Taxonomy" id="171404"/>
    <lineage>
        <taxon>Bacteria</taxon>
        <taxon>Bacillati</taxon>
        <taxon>Bacillota</taxon>
        <taxon>Bacilli</taxon>
        <taxon>Bacillales</taxon>
        <taxon>Paenibacillaceae</taxon>
        <taxon>Paenibacillus</taxon>
    </lineage>
</organism>
<keyword evidence="4" id="KW-1185">Reference proteome</keyword>
<protein>
    <submittedName>
        <fullName evidence="3">Uncharacterized protein</fullName>
    </submittedName>
</protein>
<feature type="compositionally biased region" description="Polar residues" evidence="2">
    <location>
        <begin position="56"/>
        <end position="67"/>
    </location>
</feature>
<sequence>MEDTKNIEEKIRKGRLGESIDKEVKDQLNRIESKIDELMQIIKESLLEENPRRTNPRINPTNPKSESNISLEELNARLDRFM</sequence>
<dbReference type="RefSeq" id="WP_108991536.1">
    <property type="nucleotide sequence ID" value="NZ_BDQX01000036.1"/>
</dbReference>
<dbReference type="AlphaFoldDB" id="A0A2R5EMK1"/>
<name>A0A2R5EMK1_9BACL</name>
<evidence type="ECO:0000256" key="1">
    <source>
        <dbReference type="SAM" id="Coils"/>
    </source>
</evidence>
<reference evidence="3 4" key="1">
    <citation type="submission" date="2017-08" db="EMBL/GenBank/DDBJ databases">
        <title>Substantial Increase in Enzyme Production by Combined Drug-Resistance Mutations in Paenibacillus agaridevorans.</title>
        <authorList>
            <person name="Tanaka Y."/>
            <person name="Funane K."/>
            <person name="Hosaka T."/>
            <person name="Shiwa Y."/>
            <person name="Fujita N."/>
            <person name="Miyazaki T."/>
            <person name="Yoshikawa H."/>
            <person name="Murakami K."/>
            <person name="Kasahara K."/>
            <person name="Inaoka T."/>
            <person name="Hiraga Y."/>
            <person name="Ochi K."/>
        </authorList>
    </citation>
    <scope>NUCLEOTIDE SEQUENCE [LARGE SCALE GENOMIC DNA]</scope>
    <source>
        <strain evidence="3 4">T-3040</strain>
    </source>
</reference>
<proteinExistence type="predicted"/>
<evidence type="ECO:0000256" key="2">
    <source>
        <dbReference type="SAM" id="MobiDB-lite"/>
    </source>
</evidence>
<accession>A0A2R5EMK1</accession>